<reference evidence="1" key="2">
    <citation type="journal article" date="2015" name="Fish Shellfish Immunol.">
        <title>Early steps in the European eel (Anguilla anguilla)-Vibrio vulnificus interaction in the gills: Role of the RtxA13 toxin.</title>
        <authorList>
            <person name="Callol A."/>
            <person name="Pajuelo D."/>
            <person name="Ebbesson L."/>
            <person name="Teles M."/>
            <person name="MacKenzie S."/>
            <person name="Amaro C."/>
        </authorList>
    </citation>
    <scope>NUCLEOTIDE SEQUENCE</scope>
</reference>
<evidence type="ECO:0000313" key="1">
    <source>
        <dbReference type="EMBL" id="JAI04505.1"/>
    </source>
</evidence>
<dbReference type="AlphaFoldDB" id="A0A0E9XPD9"/>
<sequence length="33" mass="3637">MAHPLQGLMHCAVRDALLHTTVVNSCYLNICVI</sequence>
<accession>A0A0E9XPD9</accession>
<organism evidence="1">
    <name type="scientific">Anguilla anguilla</name>
    <name type="common">European freshwater eel</name>
    <name type="synonym">Muraena anguilla</name>
    <dbReference type="NCBI Taxonomy" id="7936"/>
    <lineage>
        <taxon>Eukaryota</taxon>
        <taxon>Metazoa</taxon>
        <taxon>Chordata</taxon>
        <taxon>Craniata</taxon>
        <taxon>Vertebrata</taxon>
        <taxon>Euteleostomi</taxon>
        <taxon>Actinopterygii</taxon>
        <taxon>Neopterygii</taxon>
        <taxon>Teleostei</taxon>
        <taxon>Anguilliformes</taxon>
        <taxon>Anguillidae</taxon>
        <taxon>Anguilla</taxon>
    </lineage>
</organism>
<name>A0A0E9XPD9_ANGAN</name>
<protein>
    <submittedName>
        <fullName evidence="1">Uncharacterized protein</fullName>
    </submittedName>
</protein>
<proteinExistence type="predicted"/>
<dbReference type="EMBL" id="GBXM01004073">
    <property type="protein sequence ID" value="JAI04505.1"/>
    <property type="molecule type" value="Transcribed_RNA"/>
</dbReference>
<reference evidence="1" key="1">
    <citation type="submission" date="2014-11" db="EMBL/GenBank/DDBJ databases">
        <authorList>
            <person name="Amaro Gonzalez C."/>
        </authorList>
    </citation>
    <scope>NUCLEOTIDE SEQUENCE</scope>
</reference>